<name>A0AAJ5NFJ1_9BURK</name>
<sequence length="107" mass="11112">MNYLKKLFAPLDQRCVRETLVAIALTGVAVSAQAGGLDTGKQGLSTLQIWLYACAAIVAALYLIKEGIAAFKAGGDWVHDFGMSCVKVFVCGGAVVLAGWLFSAGGS</sequence>
<feature type="transmembrane region" description="Helical" evidence="1">
    <location>
        <begin position="85"/>
        <end position="103"/>
    </location>
</feature>
<dbReference type="AlphaFoldDB" id="A0AAJ5NFJ1"/>
<geneLocation type="plasmid" evidence="3">
    <name>iv</name>
</geneLocation>
<accession>A0AAJ5NFJ1</accession>
<protein>
    <submittedName>
        <fullName evidence="2">Uncharacterized protein</fullName>
    </submittedName>
</protein>
<dbReference type="Proteomes" id="UP000268684">
    <property type="component" value="Plasmid IV"/>
</dbReference>
<keyword evidence="1" id="KW-0472">Membrane</keyword>
<feature type="transmembrane region" description="Helical" evidence="1">
    <location>
        <begin position="44"/>
        <end position="64"/>
    </location>
</feature>
<evidence type="ECO:0000256" key="1">
    <source>
        <dbReference type="SAM" id="Phobius"/>
    </source>
</evidence>
<evidence type="ECO:0000313" key="2">
    <source>
        <dbReference type="EMBL" id="VBB17535.1"/>
    </source>
</evidence>
<dbReference type="RefSeq" id="WP_122174144.1">
    <property type="nucleotide sequence ID" value="NZ_LR025745.1"/>
</dbReference>
<organism evidence="2 3">
    <name type="scientific">Burkholderia stabilis</name>
    <dbReference type="NCBI Taxonomy" id="95485"/>
    <lineage>
        <taxon>Bacteria</taxon>
        <taxon>Pseudomonadati</taxon>
        <taxon>Pseudomonadota</taxon>
        <taxon>Betaproteobacteria</taxon>
        <taxon>Burkholderiales</taxon>
        <taxon>Burkholderiaceae</taxon>
        <taxon>Burkholderia</taxon>
        <taxon>Burkholderia cepacia complex</taxon>
    </lineage>
</organism>
<keyword evidence="1" id="KW-0812">Transmembrane</keyword>
<gene>
    <name evidence="2" type="ORF">BSTAB16_7755</name>
</gene>
<dbReference type="EMBL" id="LR025745">
    <property type="protein sequence ID" value="VBB17535.1"/>
    <property type="molecule type" value="Genomic_DNA"/>
</dbReference>
<proteinExistence type="predicted"/>
<keyword evidence="2" id="KW-0614">Plasmid</keyword>
<evidence type="ECO:0000313" key="3">
    <source>
        <dbReference type="Proteomes" id="UP000268684"/>
    </source>
</evidence>
<keyword evidence="3" id="KW-1185">Reference proteome</keyword>
<keyword evidence="1" id="KW-1133">Transmembrane helix</keyword>
<dbReference type="GeneID" id="39468048"/>
<reference evidence="2 3" key="1">
    <citation type="submission" date="2017-11" db="EMBL/GenBank/DDBJ databases">
        <authorList>
            <person name="Seth-Smith MB H."/>
        </authorList>
    </citation>
    <scope>NUCLEOTIDE SEQUENCE [LARGE SCALE GENOMIC DNA]</scope>
    <source>
        <strain evidence="2">E</strain>
        <plasmid evidence="3">iv</plasmid>
    </source>
</reference>